<dbReference type="RefSeq" id="WP_196273107.1">
    <property type="nucleotide sequence ID" value="NZ_JADQDO010000010.1"/>
</dbReference>
<dbReference type="EMBL" id="JADQDO010000010">
    <property type="protein sequence ID" value="MBF9235113.1"/>
    <property type="molecule type" value="Genomic_DNA"/>
</dbReference>
<accession>A0A931BUT2</accession>
<evidence type="ECO:0000313" key="2">
    <source>
        <dbReference type="EMBL" id="MBF9235113.1"/>
    </source>
</evidence>
<evidence type="ECO:0000313" key="3">
    <source>
        <dbReference type="Proteomes" id="UP000599312"/>
    </source>
</evidence>
<organism evidence="2 3">
    <name type="scientific">Microvirga alba</name>
    <dbReference type="NCBI Taxonomy" id="2791025"/>
    <lineage>
        <taxon>Bacteria</taxon>
        <taxon>Pseudomonadati</taxon>
        <taxon>Pseudomonadota</taxon>
        <taxon>Alphaproteobacteria</taxon>
        <taxon>Hyphomicrobiales</taxon>
        <taxon>Methylobacteriaceae</taxon>
        <taxon>Microvirga</taxon>
    </lineage>
</organism>
<evidence type="ECO:0000256" key="1">
    <source>
        <dbReference type="SAM" id="MobiDB-lite"/>
    </source>
</evidence>
<feature type="compositionally biased region" description="Polar residues" evidence="1">
    <location>
        <begin position="346"/>
        <end position="358"/>
    </location>
</feature>
<comment type="caution">
    <text evidence="2">The sequence shown here is derived from an EMBL/GenBank/DDBJ whole genome shotgun (WGS) entry which is preliminary data.</text>
</comment>
<reference evidence="2" key="1">
    <citation type="submission" date="2020-11" db="EMBL/GenBank/DDBJ databases">
        <authorList>
            <person name="Kim M.K."/>
        </authorList>
    </citation>
    <scope>NUCLEOTIDE SEQUENCE</scope>
    <source>
        <strain evidence="2">BT350</strain>
    </source>
</reference>
<dbReference type="AlphaFoldDB" id="A0A931BUT2"/>
<keyword evidence="3" id="KW-1185">Reference proteome</keyword>
<sequence>MLVQSKVSSPGRYLIRSGTAYLFQIRIPTALAQNRRIPPFRIGLGPISKRAAQQRADQLAVLARQAFAHAQARMMQIDGQMLGGITPLFQGDSLDEVLAEMRGFIRAAALLLDEPEPLPGPRRVADLAALKGVVTLERELRKDSAAAPLIADNADMLRARYHHDLGGVPASLPRSAPLAVPAQPVSTKPLFSQVADEYIAMRIGSDGADHKDIKYLGLRKRVFLEIVGDKPVDTYKQSDLQKFVNELQFWPANVTKRTDLGEMSVQEILEKNQDRHLQPLSRKTAEDGYVQNIRTMFRHGCTEHDYRYPFSDVKIRWPLGYRPSIPREGLSDQIKGEAFGSALPPDSSTRPCCRSSAT</sequence>
<protein>
    <submittedName>
        <fullName evidence="2">Uncharacterized protein</fullName>
    </submittedName>
</protein>
<dbReference type="Proteomes" id="UP000599312">
    <property type="component" value="Unassembled WGS sequence"/>
</dbReference>
<gene>
    <name evidence="2" type="ORF">I2H38_17205</name>
</gene>
<proteinExistence type="predicted"/>
<name>A0A931BUT2_9HYPH</name>
<feature type="region of interest" description="Disordered" evidence="1">
    <location>
        <begin position="338"/>
        <end position="358"/>
    </location>
</feature>